<dbReference type="GeneID" id="90539950"/>
<evidence type="ECO:0000313" key="2">
    <source>
        <dbReference type="EMBL" id="WUR02146.1"/>
    </source>
</evidence>
<dbReference type="AlphaFoldDB" id="A0AAX4J878"/>
<accession>A0AAX4J878</accession>
<feature type="chain" id="PRO_5043892745" evidence="1">
    <location>
        <begin position="18"/>
        <end position="206"/>
    </location>
</feature>
<organism evidence="2 3">
    <name type="scientific">Vairimorpha necatrix</name>
    <dbReference type="NCBI Taxonomy" id="6039"/>
    <lineage>
        <taxon>Eukaryota</taxon>
        <taxon>Fungi</taxon>
        <taxon>Fungi incertae sedis</taxon>
        <taxon>Microsporidia</taxon>
        <taxon>Nosematidae</taxon>
        <taxon>Vairimorpha</taxon>
    </lineage>
</organism>
<dbReference type="Proteomes" id="UP001334084">
    <property type="component" value="Chromosome 1"/>
</dbReference>
<sequence>MVLVNLFFIFNLQKITASDKNNADMPTKETNERIGSYGDIANKKVYIWVDLDSNQKASIFAEAIFNSLVAKMTSPIVVHYEKSKGFKDKSYEIYRQDMDLGLYKKILSKASYSKNFNGKEKVIHDLVFSLANHTSELQKDLISWVQICNDLDLDVIKLSIRQYADIKFTDKNNICFEQVFKHKDFELINANIRKIYELIILNIRKY</sequence>
<feature type="signal peptide" evidence="1">
    <location>
        <begin position="1"/>
        <end position="17"/>
    </location>
</feature>
<proteinExistence type="predicted"/>
<protein>
    <submittedName>
        <fullName evidence="2">Uncharacterized protein</fullName>
    </submittedName>
</protein>
<reference evidence="2" key="1">
    <citation type="journal article" date="2024" name="BMC Genomics">
        <title>Functional annotation of a divergent genome using sequence and structure-based similarity.</title>
        <authorList>
            <person name="Svedberg D."/>
            <person name="Winiger R.R."/>
            <person name="Berg A."/>
            <person name="Sharma H."/>
            <person name="Tellgren-Roth C."/>
            <person name="Debrunner-Vossbrinck B.A."/>
            <person name="Vossbrinck C.R."/>
            <person name="Barandun J."/>
        </authorList>
    </citation>
    <scope>NUCLEOTIDE SEQUENCE</scope>
    <source>
        <strain evidence="2">Illinois isolate</strain>
    </source>
</reference>
<keyword evidence="1" id="KW-0732">Signal</keyword>
<name>A0AAX4J878_9MICR</name>
<evidence type="ECO:0000313" key="3">
    <source>
        <dbReference type="Proteomes" id="UP001334084"/>
    </source>
</evidence>
<evidence type="ECO:0000256" key="1">
    <source>
        <dbReference type="SAM" id="SignalP"/>
    </source>
</evidence>
<keyword evidence="3" id="KW-1185">Reference proteome</keyword>
<dbReference type="RefSeq" id="XP_065328291.1">
    <property type="nucleotide sequence ID" value="XM_065472219.1"/>
</dbReference>
<dbReference type="KEGG" id="vnx:VNE69_01085"/>
<dbReference type="EMBL" id="CP142726">
    <property type="protein sequence ID" value="WUR02146.1"/>
    <property type="molecule type" value="Genomic_DNA"/>
</dbReference>
<gene>
    <name evidence="2" type="ORF">VNE69_01085</name>
</gene>